<feature type="domain" description="Zinc-finger" evidence="11">
    <location>
        <begin position="164"/>
        <end position="260"/>
    </location>
</feature>
<evidence type="ECO:0000256" key="5">
    <source>
        <dbReference type="ARBA" id="ARBA00022553"/>
    </source>
</evidence>
<evidence type="ECO:0000256" key="10">
    <source>
        <dbReference type="SAM" id="MobiDB-lite"/>
    </source>
</evidence>
<feature type="compositionally biased region" description="Basic and acidic residues" evidence="10">
    <location>
        <begin position="473"/>
        <end position="489"/>
    </location>
</feature>
<dbReference type="PANTHER" id="PTHR31169:SF23">
    <property type="entry name" value="OS03G0572250 PROTEIN"/>
    <property type="match status" value="1"/>
</dbReference>
<comment type="subcellular location">
    <subcellularLocation>
        <location evidence="2">Cytoplasm</location>
    </subcellularLocation>
    <subcellularLocation>
        <location evidence="1">Nucleus</location>
    </subcellularLocation>
</comment>
<reference evidence="12" key="1">
    <citation type="submission" date="2021-01" db="EMBL/GenBank/DDBJ databases">
        <authorList>
            <person name="Lovell J.T."/>
            <person name="Bentley N."/>
            <person name="Bhattarai G."/>
            <person name="Jenkins J.W."/>
            <person name="Sreedasyam A."/>
            <person name="Alarcon Y."/>
            <person name="Bock C."/>
            <person name="Boston L."/>
            <person name="Carlson J."/>
            <person name="Cervantes K."/>
            <person name="Clermont K."/>
            <person name="Krom N."/>
            <person name="Kubenka K."/>
            <person name="Mamidi S."/>
            <person name="Mattison C."/>
            <person name="Monteros M."/>
            <person name="Pisani C."/>
            <person name="Plott C."/>
            <person name="Rajasekar S."/>
            <person name="Rhein H.S."/>
            <person name="Rohla C."/>
            <person name="Song M."/>
            <person name="Hilaire R.S."/>
            <person name="Shu S."/>
            <person name="Wells L."/>
            <person name="Wang X."/>
            <person name="Webber J."/>
            <person name="Heerema R.J."/>
            <person name="Klein P."/>
            <person name="Conner P."/>
            <person name="Grauke L."/>
            <person name="Grimwood J."/>
            <person name="Schmutz J."/>
            <person name="Randall J.J."/>
        </authorList>
    </citation>
    <scope>NUCLEOTIDE SEQUENCE</scope>
    <source>
        <tissue evidence="12">Leaf</tissue>
    </source>
</reference>
<feature type="region of interest" description="Disordered" evidence="10">
    <location>
        <begin position="68"/>
        <end position="99"/>
    </location>
</feature>
<dbReference type="PANTHER" id="PTHR31169">
    <property type="entry name" value="OS05G0300700 PROTEIN"/>
    <property type="match status" value="1"/>
</dbReference>
<evidence type="ECO:0000313" key="12">
    <source>
        <dbReference type="EMBL" id="KAG6729395.1"/>
    </source>
</evidence>
<sequence>MPTLRNRAQTLQSPANPSHNILNGQAQTTETQKVSLYEQSREERIKENRERMQKLGIFDLSLKINSVISTRRTPKNRNTTPRPSPARSSGPIRRSSRLRNVTPVTYAEVPVMKKGKSLRDEDIVLEEGSKPELYTEEHEKLLGNTERSWTLFVDGVGKDGKRIYDPVSGKTCHQCRQKTLGYRTHCRDCNMVQGQFCGDCLYMRYGEHVLEAIQNPSWICPVCRGICNCSLCRQAKGWPPTGCLYRKISKLGYKSVAHYLIQTRRLQTDLDENADIANQVSVKRSLPFSDIEVQSEGSLEVDSIPLVSLKPQSEDKTQDELKIEKENEMPSSPNPGPNNQVLARRSLPFLVIESQAGNMQSLVVDHEGDDFDELSKPQSGEEIDEQFQGDKEKELIPVDKEHGISNNVMESHLNLKKRALPIDQSPDSISGRLRQRHRKGNGHNDDGLAGANEKISDVKLAIISSKSNAEQENEVHSEEIYKNGDDIIAPKRTPKLKKKPAPPVAEPSLDSIGGRLRSRRITT</sequence>
<dbReference type="GO" id="GO:0005737">
    <property type="term" value="C:cytoplasm"/>
    <property type="evidence" value="ECO:0007669"/>
    <property type="project" value="UniProtKB-SubCell"/>
</dbReference>
<dbReference type="InterPro" id="IPR018866">
    <property type="entry name" value="Znf-4CXXC_R1"/>
</dbReference>
<keyword evidence="3" id="KW-0963">Cytoplasm</keyword>
<keyword evidence="4" id="KW-1017">Isopeptide bond</keyword>
<dbReference type="CDD" id="cd00065">
    <property type="entry name" value="FYVE_like_SF"/>
    <property type="match status" value="1"/>
</dbReference>
<dbReference type="Proteomes" id="UP000811246">
    <property type="component" value="Chromosome 1"/>
</dbReference>
<accession>A0A922K326</accession>
<evidence type="ECO:0000313" key="13">
    <source>
        <dbReference type="Proteomes" id="UP000811246"/>
    </source>
</evidence>
<keyword evidence="9" id="KW-0539">Nucleus</keyword>
<keyword evidence="8" id="KW-0804">Transcription</keyword>
<dbReference type="AlphaFoldDB" id="A0A922K326"/>
<feature type="region of interest" description="Disordered" evidence="10">
    <location>
        <begin position="467"/>
        <end position="523"/>
    </location>
</feature>
<proteinExistence type="predicted"/>
<evidence type="ECO:0000256" key="3">
    <source>
        <dbReference type="ARBA" id="ARBA00022490"/>
    </source>
</evidence>
<feature type="region of interest" description="Disordered" evidence="10">
    <location>
        <begin position="1"/>
        <end position="38"/>
    </location>
</feature>
<evidence type="ECO:0000259" key="11">
    <source>
        <dbReference type="Pfam" id="PF10497"/>
    </source>
</evidence>
<evidence type="ECO:0000256" key="2">
    <source>
        <dbReference type="ARBA" id="ARBA00004496"/>
    </source>
</evidence>
<dbReference type="OrthoDB" id="298344at2759"/>
<dbReference type="GO" id="GO:0005634">
    <property type="term" value="C:nucleus"/>
    <property type="evidence" value="ECO:0007669"/>
    <property type="project" value="UniProtKB-SubCell"/>
</dbReference>
<evidence type="ECO:0000256" key="9">
    <source>
        <dbReference type="ARBA" id="ARBA00023242"/>
    </source>
</evidence>
<protein>
    <recommendedName>
        <fullName evidence="11">Zinc-finger domain-containing protein</fullName>
    </recommendedName>
</protein>
<feature type="region of interest" description="Disordered" evidence="10">
    <location>
        <begin position="422"/>
        <end position="450"/>
    </location>
</feature>
<comment type="caution">
    <text evidence="12">The sequence shown here is derived from an EMBL/GenBank/DDBJ whole genome shotgun (WGS) entry which is preliminary data.</text>
</comment>
<gene>
    <name evidence="12" type="ORF">I3842_01G027200</name>
</gene>
<dbReference type="InterPro" id="IPR040221">
    <property type="entry name" value="CDCA7/CDA7L"/>
</dbReference>
<evidence type="ECO:0000256" key="1">
    <source>
        <dbReference type="ARBA" id="ARBA00004123"/>
    </source>
</evidence>
<evidence type="ECO:0000256" key="8">
    <source>
        <dbReference type="ARBA" id="ARBA00023163"/>
    </source>
</evidence>
<evidence type="ECO:0000256" key="7">
    <source>
        <dbReference type="ARBA" id="ARBA00023015"/>
    </source>
</evidence>
<dbReference type="Pfam" id="PF10497">
    <property type="entry name" value="zf-4CXXC_R1"/>
    <property type="match status" value="1"/>
</dbReference>
<keyword evidence="7" id="KW-0805">Transcription regulation</keyword>
<keyword evidence="5" id="KW-0597">Phosphoprotein</keyword>
<dbReference type="EMBL" id="CM031825">
    <property type="protein sequence ID" value="KAG6729395.1"/>
    <property type="molecule type" value="Genomic_DNA"/>
</dbReference>
<name>A0A922K326_CARIL</name>
<dbReference type="GO" id="GO:0006355">
    <property type="term" value="P:regulation of DNA-templated transcription"/>
    <property type="evidence" value="ECO:0007669"/>
    <property type="project" value="InterPro"/>
</dbReference>
<organism evidence="12 13">
    <name type="scientific">Carya illinoinensis</name>
    <name type="common">Pecan</name>
    <dbReference type="NCBI Taxonomy" id="32201"/>
    <lineage>
        <taxon>Eukaryota</taxon>
        <taxon>Viridiplantae</taxon>
        <taxon>Streptophyta</taxon>
        <taxon>Embryophyta</taxon>
        <taxon>Tracheophyta</taxon>
        <taxon>Spermatophyta</taxon>
        <taxon>Magnoliopsida</taxon>
        <taxon>eudicotyledons</taxon>
        <taxon>Gunneridae</taxon>
        <taxon>Pentapetalae</taxon>
        <taxon>rosids</taxon>
        <taxon>fabids</taxon>
        <taxon>Fagales</taxon>
        <taxon>Juglandaceae</taxon>
        <taxon>Carya</taxon>
    </lineage>
</organism>
<evidence type="ECO:0000256" key="4">
    <source>
        <dbReference type="ARBA" id="ARBA00022499"/>
    </source>
</evidence>
<evidence type="ECO:0000256" key="6">
    <source>
        <dbReference type="ARBA" id="ARBA00022843"/>
    </source>
</evidence>
<keyword evidence="6" id="KW-0832">Ubl conjugation</keyword>